<feature type="region of interest" description="Disordered" evidence="1">
    <location>
        <begin position="32"/>
        <end position="68"/>
    </location>
</feature>
<name>A0A517SV98_9BACT</name>
<gene>
    <name evidence="2" type="ORF">SV7mr_25660</name>
</gene>
<keyword evidence="3" id="KW-1185">Reference proteome</keyword>
<organism evidence="2 3">
    <name type="scientific">Stieleria bergensis</name>
    <dbReference type="NCBI Taxonomy" id="2528025"/>
    <lineage>
        <taxon>Bacteria</taxon>
        <taxon>Pseudomonadati</taxon>
        <taxon>Planctomycetota</taxon>
        <taxon>Planctomycetia</taxon>
        <taxon>Pirellulales</taxon>
        <taxon>Pirellulaceae</taxon>
        <taxon>Stieleria</taxon>
    </lineage>
</organism>
<proteinExistence type="predicted"/>
<evidence type="ECO:0000256" key="1">
    <source>
        <dbReference type="SAM" id="MobiDB-lite"/>
    </source>
</evidence>
<dbReference type="EMBL" id="CP036272">
    <property type="protein sequence ID" value="QDT60049.1"/>
    <property type="molecule type" value="Genomic_DNA"/>
</dbReference>
<evidence type="ECO:0000313" key="3">
    <source>
        <dbReference type="Proteomes" id="UP000315003"/>
    </source>
</evidence>
<feature type="compositionally biased region" description="Basic and acidic residues" evidence="1">
    <location>
        <begin position="43"/>
        <end position="55"/>
    </location>
</feature>
<sequence>MTALLIWLSVSLISSAGVIYFIARAPKIEDDEDRFEAAPIRPPHFDSKSGPRPDDSGSSSKLMRQRAR</sequence>
<protein>
    <submittedName>
        <fullName evidence="2">Uncharacterized protein</fullName>
    </submittedName>
</protein>
<dbReference type="AlphaFoldDB" id="A0A517SV98"/>
<dbReference type="Proteomes" id="UP000315003">
    <property type="component" value="Chromosome"/>
</dbReference>
<accession>A0A517SV98</accession>
<evidence type="ECO:0000313" key="2">
    <source>
        <dbReference type="EMBL" id="QDT60049.1"/>
    </source>
</evidence>
<reference evidence="2 3" key="1">
    <citation type="submission" date="2019-02" db="EMBL/GenBank/DDBJ databases">
        <title>Deep-cultivation of Planctomycetes and their phenomic and genomic characterization uncovers novel biology.</title>
        <authorList>
            <person name="Wiegand S."/>
            <person name="Jogler M."/>
            <person name="Boedeker C."/>
            <person name="Pinto D."/>
            <person name="Vollmers J."/>
            <person name="Rivas-Marin E."/>
            <person name="Kohn T."/>
            <person name="Peeters S.H."/>
            <person name="Heuer A."/>
            <person name="Rast P."/>
            <person name="Oberbeckmann S."/>
            <person name="Bunk B."/>
            <person name="Jeske O."/>
            <person name="Meyerdierks A."/>
            <person name="Storesund J.E."/>
            <person name="Kallscheuer N."/>
            <person name="Luecker S."/>
            <person name="Lage O.M."/>
            <person name="Pohl T."/>
            <person name="Merkel B.J."/>
            <person name="Hornburger P."/>
            <person name="Mueller R.-W."/>
            <person name="Bruemmer F."/>
            <person name="Labrenz M."/>
            <person name="Spormann A.M."/>
            <person name="Op den Camp H."/>
            <person name="Overmann J."/>
            <person name="Amann R."/>
            <person name="Jetten M.S.M."/>
            <person name="Mascher T."/>
            <person name="Medema M.H."/>
            <person name="Devos D.P."/>
            <person name="Kaster A.-K."/>
            <person name="Ovreas L."/>
            <person name="Rohde M."/>
            <person name="Galperin M.Y."/>
            <person name="Jogler C."/>
        </authorList>
    </citation>
    <scope>NUCLEOTIDE SEQUENCE [LARGE SCALE GENOMIC DNA]</scope>
    <source>
        <strain evidence="2 3">SV_7m_r</strain>
    </source>
</reference>